<evidence type="ECO:0000313" key="6">
    <source>
        <dbReference type="Proteomes" id="UP000276542"/>
    </source>
</evidence>
<dbReference type="InterPro" id="IPR010618">
    <property type="entry name" value="RPF"/>
</dbReference>
<feature type="domain" description="G5" evidence="4">
    <location>
        <begin position="205"/>
        <end position="286"/>
    </location>
</feature>
<dbReference type="AlphaFoldDB" id="A0A3A5HEF2"/>
<comment type="caution">
    <text evidence="5">The sequence shown here is derived from an EMBL/GenBank/DDBJ whole genome shotgun (WGS) entry which is preliminary data.</text>
</comment>
<keyword evidence="3" id="KW-0378">Hydrolase</keyword>
<comment type="similarity">
    <text evidence="1">Belongs to the transglycosylase family. Rpf subfamily.</text>
</comment>
<reference evidence="6" key="1">
    <citation type="submission" date="2018-09" db="EMBL/GenBank/DDBJ databases">
        <authorList>
            <person name="Zhu H."/>
        </authorList>
    </citation>
    <scope>NUCLEOTIDE SEQUENCE [LARGE SCALE GENOMIC DNA]</scope>
    <source>
        <strain evidence="6">K1W22B-1</strain>
    </source>
</reference>
<dbReference type="Gene3D" id="2.20.230.10">
    <property type="entry name" value="Resuscitation-promoting factor rpfb"/>
    <property type="match status" value="1"/>
</dbReference>
<dbReference type="OrthoDB" id="1404170at2"/>
<dbReference type="Pfam" id="PF06737">
    <property type="entry name" value="Transglycosylas"/>
    <property type="match status" value="1"/>
</dbReference>
<dbReference type="InterPro" id="IPR023346">
    <property type="entry name" value="Lysozyme-like_dom_sf"/>
</dbReference>
<dbReference type="GO" id="GO:0016787">
    <property type="term" value="F:hydrolase activity"/>
    <property type="evidence" value="ECO:0007669"/>
    <property type="project" value="UniProtKB-KW"/>
</dbReference>
<evidence type="ECO:0000256" key="2">
    <source>
        <dbReference type="ARBA" id="ARBA00022729"/>
    </source>
</evidence>
<keyword evidence="2" id="KW-0732">Signal</keyword>
<dbReference type="SUPFAM" id="SSF53955">
    <property type="entry name" value="Lysozyme-like"/>
    <property type="match status" value="1"/>
</dbReference>
<name>A0A3A5HEF2_9ACTN</name>
<dbReference type="RefSeq" id="WP_120060396.1">
    <property type="nucleotide sequence ID" value="NZ_QYRP01000002.1"/>
</dbReference>
<keyword evidence="6" id="KW-1185">Reference proteome</keyword>
<evidence type="ECO:0000256" key="3">
    <source>
        <dbReference type="ARBA" id="ARBA00022801"/>
    </source>
</evidence>
<dbReference type="EMBL" id="QYRP01000002">
    <property type="protein sequence ID" value="RJS46424.1"/>
    <property type="molecule type" value="Genomic_DNA"/>
</dbReference>
<accession>A0A3A5HEF2</accession>
<evidence type="ECO:0000313" key="5">
    <source>
        <dbReference type="EMBL" id="RJS46424.1"/>
    </source>
</evidence>
<dbReference type="Gene3D" id="1.10.530.10">
    <property type="match status" value="1"/>
</dbReference>
<evidence type="ECO:0000259" key="4">
    <source>
        <dbReference type="PROSITE" id="PS51109"/>
    </source>
</evidence>
<dbReference type="PROSITE" id="PS51109">
    <property type="entry name" value="G5"/>
    <property type="match status" value="1"/>
</dbReference>
<dbReference type="InterPro" id="IPR007137">
    <property type="entry name" value="DUF348"/>
</dbReference>
<dbReference type="InterPro" id="IPR011098">
    <property type="entry name" value="G5_dom"/>
</dbReference>
<dbReference type="SMART" id="SM01208">
    <property type="entry name" value="G5"/>
    <property type="match status" value="1"/>
</dbReference>
<dbReference type="Proteomes" id="UP000276542">
    <property type="component" value="Unassembled WGS sequence"/>
</dbReference>
<proteinExistence type="inferred from homology"/>
<organism evidence="5 6">
    <name type="scientific">Nocardioides cavernaquae</name>
    <dbReference type="NCBI Taxonomy" id="2321396"/>
    <lineage>
        <taxon>Bacteria</taxon>
        <taxon>Bacillati</taxon>
        <taxon>Actinomycetota</taxon>
        <taxon>Actinomycetes</taxon>
        <taxon>Propionibacteriales</taxon>
        <taxon>Nocardioidaceae</taxon>
        <taxon>Nocardioides</taxon>
    </lineage>
</organism>
<dbReference type="CDD" id="cd13925">
    <property type="entry name" value="RPF"/>
    <property type="match status" value="1"/>
</dbReference>
<dbReference type="Pfam" id="PF07501">
    <property type="entry name" value="G5"/>
    <property type="match status" value="1"/>
</dbReference>
<dbReference type="Pfam" id="PF03990">
    <property type="entry name" value="DUF348"/>
    <property type="match status" value="3"/>
</dbReference>
<sequence length="375" mass="40383">MHRIALLSTSKTLLFALVAAVFLTVAGTTLGYASLSREVTLSLDGETTSVRSLGDTVGDVLEDEGIKVDSHDIVAPAVGEKVDDGARITVRFGRPLELNVDGQTKTYWVHSTNVDDALAEIGQRYVGADLSASRGASIDRTGMTLSVATPKKLNIKIGDNPRKVQEVAGLTVKDVLTALEVKYDKDDIIKPGLDKVVDEGTKITLIRVRVVTKDVANEVVNFETIEREDSSMYEGDSETVTAGIKGLRDVSYRLEYRNGVLFATKVLSQDVKKEPKSAVVRVGTKEQPTANFAGGSTVWDRLAQCESGGNWSINTGNGYYGGLQFSASTWSAWGGSGLPHQNSREEQIRVATKMRDASGGYGAWPHCSSVLGLPR</sequence>
<gene>
    <name evidence="5" type="ORF">D4739_09505</name>
</gene>
<protein>
    <submittedName>
        <fullName evidence="5">Resuscitation-promoting factor</fullName>
    </submittedName>
</protein>
<evidence type="ECO:0000256" key="1">
    <source>
        <dbReference type="ARBA" id="ARBA00010830"/>
    </source>
</evidence>